<dbReference type="AlphaFoldDB" id="A0A9X0CTX4"/>
<accession>A0A9X0CTX4</accession>
<protein>
    <submittedName>
        <fullName evidence="1">Uncharacterized protein</fullName>
    </submittedName>
</protein>
<name>A0A9X0CTX4_9CNID</name>
<keyword evidence="2" id="KW-1185">Reference proteome</keyword>
<sequence>MWSGCDRQDVGYPRKARVNIPCVSTQTENKNAQKSPFTTKPEIQTEAIKELKRCNPEGRYWILADGTDVKAALLESLRREWNGDVDMQDGKLEELRLTYDKRCSVGSKWKSSQAIERNELVSSLTTELDELETDRQFLAQGLQSAVETFQLKINSPSTPLETLKSLNWDIFEYKTFLEQANVFNQNFEVFIGDLDPVQERPVGPILRSVKKECDAHLQYLLNLYKKKRVCATHVLVFMIADERRNRKPYAIPIQYVPYRSIRDQEVRDFTKKIKEAMVKEDLKVVGTSTDGEFKQLRRIGETHPLHIWQLAHCARDSVGKMSKRTLLQMLEMNGVDAAGQPIVARPNPSIPSEVILQLADIRTNQGMSLDDAITYIRGELVPEGYTPHPFRRDTPESVLDKLQSIVATYQFRADVSYWKECGVDFSKYVYVPEVDPITGETHHERADHNHVLKRIAKHTRDGGSQELTYERFDEAMRDPTTGLTHAALVGTRRQSVPDAEKLLSFHVAKFFREKHYFPEAEYVETIAQWHEASDGRGISQLERCRQNYRMLNYILDEWIPWHRDHDLSTLDINKPINGIRGFSRETVVEVTTNIESQEFRRRQNAVIGFEETPRGSSTDNLECLFSMCHGWLGPVFTLKEFKMKWRKIVREFSKRMDPELPFFCHTLNERFSTDLLPSFDEVPIGCNDNGGDNDDDTDSRNPYRLHRLVRNTREDSSIFAAGRSFLPARNRVSTRQRFHRFDIGLPPLL</sequence>
<evidence type="ECO:0000313" key="2">
    <source>
        <dbReference type="Proteomes" id="UP001163046"/>
    </source>
</evidence>
<reference evidence="1" key="1">
    <citation type="submission" date="2023-01" db="EMBL/GenBank/DDBJ databases">
        <title>Genome assembly of the deep-sea coral Lophelia pertusa.</title>
        <authorList>
            <person name="Herrera S."/>
            <person name="Cordes E."/>
        </authorList>
    </citation>
    <scope>NUCLEOTIDE SEQUENCE</scope>
    <source>
        <strain evidence="1">USNM1676648</strain>
        <tissue evidence="1">Polyp</tissue>
    </source>
</reference>
<comment type="caution">
    <text evidence="1">The sequence shown here is derived from an EMBL/GenBank/DDBJ whole genome shotgun (WGS) entry which is preliminary data.</text>
</comment>
<dbReference type="OrthoDB" id="5980952at2759"/>
<dbReference type="Proteomes" id="UP001163046">
    <property type="component" value="Unassembled WGS sequence"/>
</dbReference>
<dbReference type="EMBL" id="MU826831">
    <property type="protein sequence ID" value="KAJ7373304.1"/>
    <property type="molecule type" value="Genomic_DNA"/>
</dbReference>
<evidence type="ECO:0000313" key="1">
    <source>
        <dbReference type="EMBL" id="KAJ7373304.1"/>
    </source>
</evidence>
<organism evidence="1 2">
    <name type="scientific">Desmophyllum pertusum</name>
    <dbReference type="NCBI Taxonomy" id="174260"/>
    <lineage>
        <taxon>Eukaryota</taxon>
        <taxon>Metazoa</taxon>
        <taxon>Cnidaria</taxon>
        <taxon>Anthozoa</taxon>
        <taxon>Hexacorallia</taxon>
        <taxon>Scleractinia</taxon>
        <taxon>Caryophylliina</taxon>
        <taxon>Caryophylliidae</taxon>
        <taxon>Desmophyllum</taxon>
    </lineage>
</organism>
<gene>
    <name evidence="1" type="ORF">OS493_012895</name>
</gene>
<proteinExistence type="predicted"/>